<dbReference type="Proteomes" id="UP000599523">
    <property type="component" value="Unassembled WGS sequence"/>
</dbReference>
<protein>
    <submittedName>
        <fullName evidence="6">Peptidase M14</fullName>
    </submittedName>
</protein>
<evidence type="ECO:0000259" key="5">
    <source>
        <dbReference type="Pfam" id="PF24827"/>
    </source>
</evidence>
<name>A0A972JBK6_9RHOO</name>
<dbReference type="GO" id="GO:0046872">
    <property type="term" value="F:metal ion binding"/>
    <property type="evidence" value="ECO:0007669"/>
    <property type="project" value="UniProtKB-KW"/>
</dbReference>
<evidence type="ECO:0000256" key="1">
    <source>
        <dbReference type="ARBA" id="ARBA00001947"/>
    </source>
</evidence>
<dbReference type="GO" id="GO:0016788">
    <property type="term" value="F:hydrolase activity, acting on ester bonds"/>
    <property type="evidence" value="ECO:0007669"/>
    <property type="project" value="InterPro"/>
</dbReference>
<comment type="caution">
    <text evidence="6">The sequence shown here is derived from an EMBL/GenBank/DDBJ whole genome shotgun (WGS) entry which is preliminary data.</text>
</comment>
<evidence type="ECO:0000256" key="3">
    <source>
        <dbReference type="ARBA" id="ARBA00022801"/>
    </source>
</evidence>
<organism evidence="6 7">
    <name type="scientific">Azoarcus taiwanensis</name>
    <dbReference type="NCBI Taxonomy" id="666964"/>
    <lineage>
        <taxon>Bacteria</taxon>
        <taxon>Pseudomonadati</taxon>
        <taxon>Pseudomonadota</taxon>
        <taxon>Betaproteobacteria</taxon>
        <taxon>Rhodocyclales</taxon>
        <taxon>Zoogloeaceae</taxon>
        <taxon>Azoarcus</taxon>
    </lineage>
</organism>
<dbReference type="Gene3D" id="3.40.630.10">
    <property type="entry name" value="Zn peptidases"/>
    <property type="match status" value="1"/>
</dbReference>
<keyword evidence="2" id="KW-0479">Metal-binding</keyword>
<sequence length="326" mass="36290">MGSAARDLHRILSGPTLIHLPGRRPETLFVSVLLHGNEITGLLAVQRLLARYLDRPLPRAMTVFIGNIEAARAGMRRLDGQPDYNRSWPGTTLPASPETELMQTVWQTMRERPLFASIDLHNNTGLNPHYGCVNVLDDACLQLAALFSRTAVFFETPRGTQSAAMARLCPAVTLECGKPGEPHGVEHAAEFIDACLHLAEIPPHRVRDSDLHLFHTVAQVRIPDSVSFGFGRNDAQLDLLPDLERMNFREMPAGTIFGFYTGESRPRPLVTGDDGSDMTDVFFSFDNGCLRLKRSVMPSMLTLDETVIRQDCLCYLMERLALPHSD</sequence>
<proteinExistence type="predicted"/>
<comment type="cofactor">
    <cofactor evidence="1">
        <name>Zn(2+)</name>
        <dbReference type="ChEBI" id="CHEBI:29105"/>
    </cofactor>
</comment>
<dbReference type="EMBL" id="WTVM01000102">
    <property type="protein sequence ID" value="NMG04223.1"/>
    <property type="molecule type" value="Genomic_DNA"/>
</dbReference>
<dbReference type="SUPFAM" id="SSF53187">
    <property type="entry name" value="Zn-dependent exopeptidases"/>
    <property type="match status" value="1"/>
</dbReference>
<dbReference type="InterPro" id="IPR055438">
    <property type="entry name" value="AstE_AspA_cat"/>
</dbReference>
<evidence type="ECO:0000313" key="6">
    <source>
        <dbReference type="EMBL" id="NMG04223.1"/>
    </source>
</evidence>
<keyword evidence="4" id="KW-0862">Zinc</keyword>
<dbReference type="AlphaFoldDB" id="A0A972JBK6"/>
<keyword evidence="3" id="KW-0378">Hydrolase</keyword>
<gene>
    <name evidence="6" type="ORF">GPA21_14800</name>
</gene>
<dbReference type="CDD" id="cd06256">
    <property type="entry name" value="M14_ASTE_ASPA-like"/>
    <property type="match status" value="1"/>
</dbReference>
<evidence type="ECO:0000313" key="7">
    <source>
        <dbReference type="Proteomes" id="UP000599523"/>
    </source>
</evidence>
<reference evidence="6" key="1">
    <citation type="submission" date="2019-12" db="EMBL/GenBank/DDBJ databases">
        <title>Comparative genomics gives insights into the taxonomy of the Azoarcus-Aromatoleum group and reveals separate origins of nif in the plant-associated Azoarcus and non-plant-associated Aromatoleum sub-groups.</title>
        <authorList>
            <person name="Lafos M."/>
            <person name="Maluk M."/>
            <person name="Batista M."/>
            <person name="Junghare M."/>
            <person name="Carmona M."/>
            <person name="Faoro H."/>
            <person name="Cruz L.M."/>
            <person name="Battistoni F."/>
            <person name="De Souza E."/>
            <person name="Pedrosa F."/>
            <person name="Chen W.-M."/>
            <person name="Poole P.S."/>
            <person name="Dixon R.A."/>
            <person name="James E.K."/>
        </authorList>
    </citation>
    <scope>NUCLEOTIDE SEQUENCE</scope>
    <source>
        <strain evidence="6">NSC3</strain>
    </source>
</reference>
<feature type="domain" description="Succinylglutamate desuccinylase/Aspartoacylase catalytic" evidence="5">
    <location>
        <begin position="28"/>
        <end position="180"/>
    </location>
</feature>
<evidence type="ECO:0000256" key="2">
    <source>
        <dbReference type="ARBA" id="ARBA00022723"/>
    </source>
</evidence>
<evidence type="ECO:0000256" key="4">
    <source>
        <dbReference type="ARBA" id="ARBA00022833"/>
    </source>
</evidence>
<accession>A0A972JBK6</accession>
<dbReference type="Pfam" id="PF24827">
    <property type="entry name" value="AstE_AspA_cat"/>
    <property type="match status" value="1"/>
</dbReference>
<keyword evidence="7" id="KW-1185">Reference proteome</keyword>